<dbReference type="InterPro" id="IPR021682">
    <property type="entry name" value="DUF2933"/>
</dbReference>
<dbReference type="Proteomes" id="UP000810171">
    <property type="component" value="Unassembled WGS sequence"/>
</dbReference>
<proteinExistence type="predicted"/>
<keyword evidence="1" id="KW-0472">Membrane</keyword>
<protein>
    <submittedName>
        <fullName evidence="2">DUF2933 domain-containing protein</fullName>
    </submittedName>
</protein>
<organism evidence="2 3">
    <name type="scientific">Marinobacterium alkalitolerans</name>
    <dbReference type="NCBI Taxonomy" id="1542925"/>
    <lineage>
        <taxon>Bacteria</taxon>
        <taxon>Pseudomonadati</taxon>
        <taxon>Pseudomonadota</taxon>
        <taxon>Gammaproteobacteria</taxon>
        <taxon>Oceanospirillales</taxon>
        <taxon>Oceanospirillaceae</taxon>
        <taxon>Marinobacterium</taxon>
    </lineage>
</organism>
<dbReference type="EMBL" id="JACVEW010000009">
    <property type="protein sequence ID" value="MBP0048566.1"/>
    <property type="molecule type" value="Genomic_DNA"/>
</dbReference>
<name>A0ABS3ZA32_9GAMM</name>
<evidence type="ECO:0000313" key="2">
    <source>
        <dbReference type="EMBL" id="MBP0048566.1"/>
    </source>
</evidence>
<feature type="transmembrane region" description="Helical" evidence="1">
    <location>
        <begin position="36"/>
        <end position="55"/>
    </location>
</feature>
<keyword evidence="3" id="KW-1185">Reference proteome</keyword>
<evidence type="ECO:0000313" key="3">
    <source>
        <dbReference type="Proteomes" id="UP000810171"/>
    </source>
</evidence>
<evidence type="ECO:0000256" key="1">
    <source>
        <dbReference type="SAM" id="Phobius"/>
    </source>
</evidence>
<feature type="transmembrane region" description="Helical" evidence="1">
    <location>
        <begin position="12"/>
        <end position="30"/>
    </location>
</feature>
<sequence length="71" mass="7950">MKTRFLSFCCTPKGVLTLGILVMGVFFALRNYSDQLAGWLPYMIFLLCPLMHLFMHRSHGRHGGDSGKGSS</sequence>
<gene>
    <name evidence="2" type="ORF">H9C73_07440</name>
</gene>
<keyword evidence="1" id="KW-1133">Transmembrane helix</keyword>
<comment type="caution">
    <text evidence="2">The sequence shown here is derived from an EMBL/GenBank/DDBJ whole genome shotgun (WGS) entry which is preliminary data.</text>
</comment>
<reference evidence="2 3" key="1">
    <citation type="submission" date="2020-09" db="EMBL/GenBank/DDBJ databases">
        <authorList>
            <person name="Tanuku N.R.S."/>
        </authorList>
    </citation>
    <scope>NUCLEOTIDE SEQUENCE [LARGE SCALE GENOMIC DNA]</scope>
    <source>
        <strain evidence="2 3">AK62</strain>
    </source>
</reference>
<dbReference type="Pfam" id="PF11666">
    <property type="entry name" value="DUF2933"/>
    <property type="match status" value="1"/>
</dbReference>
<dbReference type="RefSeq" id="WP_209287185.1">
    <property type="nucleotide sequence ID" value="NZ_JACVEW010000009.1"/>
</dbReference>
<keyword evidence="1" id="KW-0812">Transmembrane</keyword>
<accession>A0ABS3ZA32</accession>